<proteinExistence type="inferred from homology"/>
<evidence type="ECO:0000256" key="9">
    <source>
        <dbReference type="ARBA" id="ARBA00023159"/>
    </source>
</evidence>
<dbReference type="GO" id="GO:0032968">
    <property type="term" value="P:positive regulation of transcription elongation by RNA polymerase II"/>
    <property type="evidence" value="ECO:0007669"/>
    <property type="project" value="EnsemblFungi"/>
</dbReference>
<protein>
    <recommendedName>
        <fullName evidence="4">Histone acetyltransferase GCN5</fullName>
        <ecNumber evidence="3">2.3.1.48</ecNumber>
    </recommendedName>
</protein>
<dbReference type="GO" id="GO:0140046">
    <property type="term" value="F:histone H4K16ac reader activity"/>
    <property type="evidence" value="ECO:0007669"/>
    <property type="project" value="EnsemblFungi"/>
</dbReference>
<feature type="compositionally biased region" description="Basic residues" evidence="15">
    <location>
        <begin position="29"/>
        <end position="38"/>
    </location>
</feature>
<dbReference type="CDD" id="cd04301">
    <property type="entry name" value="NAT_SF"/>
    <property type="match status" value="1"/>
</dbReference>
<sequence>MKFDTSELSSLDNTPTDIKNEDLEDGRTRGRGRVRGRGRKEDDDNDDDNEEEEDGNDDEDGDEDEDEDNGDSEDGDGDGDGDGEDYGEEDEDEDDKKRIAHFEFDGTEYTFKERPSVIEEKEGKIEFRVVNNDNTKENLMVLTGLKNIFQKQLPKMPREYIARLVYDRSHLSMAVIRKPLTVVGGITYRPFETREFAEIVFCAISSTEQVRGYGAHLMNHLKDYVRATSKVKYFLTYADNYAIGYFKKQGFTKEISLEKSIWMGYIKDYEGGTLMQCAMLPRIRYLDSVKILLLQKAAIQKKIRALSKSHIIRPGIQAFKDHPNGVKMGTIPIPGLKEAGWTPEMDELAQRPKRSPHHAFMANLLVELQNHPSSWPFMQAVNREEVPDYYEIIKEPMDLSTMETKLENDKYPSLKEFIYDAKLVFNNCRAYNSDSTTYYKNANKLEKFFVGKIKEVPEYASLVD</sequence>
<keyword evidence="7" id="KW-0805">Transcription regulation</keyword>
<dbReference type="PROSITE" id="PS50014">
    <property type="entry name" value="BROMODOMAIN_2"/>
    <property type="match status" value="1"/>
</dbReference>
<feature type="domain" description="N-acetyltransferase" evidence="17">
    <location>
        <begin position="125"/>
        <end position="280"/>
    </location>
</feature>
<dbReference type="CDD" id="cd05509">
    <property type="entry name" value="Bromo_gcn5_like"/>
    <property type="match status" value="1"/>
</dbReference>
<dbReference type="PANTHER" id="PTHR45750:SF3">
    <property type="entry name" value="HISTONE ACETYLTRANSFERASE"/>
    <property type="match status" value="1"/>
</dbReference>
<dbReference type="AlphaFoldDB" id="A0A1E4TTL3"/>
<feature type="region of interest" description="Disordered" evidence="15">
    <location>
        <begin position="1"/>
        <end position="97"/>
    </location>
</feature>
<accession>A0A1E4TTL3</accession>
<dbReference type="GO" id="GO:0003712">
    <property type="term" value="F:transcription coregulator activity"/>
    <property type="evidence" value="ECO:0007669"/>
    <property type="project" value="EnsemblFungi"/>
</dbReference>
<dbReference type="InterPro" id="IPR001487">
    <property type="entry name" value="Bromodomain"/>
</dbReference>
<evidence type="ECO:0000256" key="2">
    <source>
        <dbReference type="ARBA" id="ARBA00008607"/>
    </source>
</evidence>
<dbReference type="GO" id="GO:0140011">
    <property type="term" value="F:histone H4K12ac reader activity"/>
    <property type="evidence" value="ECO:0007669"/>
    <property type="project" value="EnsemblFungi"/>
</dbReference>
<evidence type="ECO:0000256" key="14">
    <source>
        <dbReference type="PROSITE-ProRule" id="PRU00035"/>
    </source>
</evidence>
<dbReference type="GO" id="GO:0010515">
    <property type="term" value="P:negative regulation of induction of conjugation with cellular fusion"/>
    <property type="evidence" value="ECO:0007669"/>
    <property type="project" value="EnsemblFungi"/>
</dbReference>
<keyword evidence="8 14" id="KW-0103">Bromodomain</keyword>
<feature type="compositionally biased region" description="Basic and acidic residues" evidence="15">
    <location>
        <begin position="18"/>
        <end position="28"/>
    </location>
</feature>
<reference evidence="19" key="1">
    <citation type="submission" date="2016-05" db="EMBL/GenBank/DDBJ databases">
        <title>Comparative genomics of biotechnologically important yeasts.</title>
        <authorList>
            <consortium name="DOE Joint Genome Institute"/>
            <person name="Riley R."/>
            <person name="Haridas S."/>
            <person name="Wolfe K.H."/>
            <person name="Lopes M.R."/>
            <person name="Hittinger C.T."/>
            <person name="Goker M."/>
            <person name="Salamov A."/>
            <person name="Wisecaver J."/>
            <person name="Long T.M."/>
            <person name="Aerts A.L."/>
            <person name="Barry K."/>
            <person name="Choi C."/>
            <person name="Clum A."/>
            <person name="Coughlan A.Y."/>
            <person name="Deshpande S."/>
            <person name="Douglass A.P."/>
            <person name="Hanson S.J."/>
            <person name="Klenk H.-P."/>
            <person name="Labutti K."/>
            <person name="Lapidus A."/>
            <person name="Lindquist E."/>
            <person name="Lipzen A."/>
            <person name="Meier-Kolthoff J.P."/>
            <person name="Ohm R.A."/>
            <person name="Otillar R.P."/>
            <person name="Pangilinan J."/>
            <person name="Peng Y."/>
            <person name="Rokas A."/>
            <person name="Rosa C.A."/>
            <person name="Scheuner C."/>
            <person name="Sibirny A.A."/>
            <person name="Slot J.C."/>
            <person name="Stielow J.B."/>
            <person name="Sun H."/>
            <person name="Kurtzman C.P."/>
            <person name="Blackwell M."/>
            <person name="Grigoriev I.V."/>
            <person name="Jeffries T.W."/>
        </authorList>
    </citation>
    <scope>NUCLEOTIDE SEQUENCE [LARGE SCALE GENOMIC DNA]</scope>
    <source>
        <strain evidence="19">NRRL Y-2460</strain>
    </source>
</reference>
<dbReference type="FunFam" id="3.40.630.30:FF:000004">
    <property type="entry name" value="Histone acetyltransferase KAT2A"/>
    <property type="match status" value="1"/>
</dbReference>
<dbReference type="Proteomes" id="UP000094236">
    <property type="component" value="Unassembled WGS sequence"/>
</dbReference>
<evidence type="ECO:0000313" key="19">
    <source>
        <dbReference type="Proteomes" id="UP000094236"/>
    </source>
</evidence>
<comment type="similarity">
    <text evidence="2">Belongs to the acetyltransferase family. GCN5 subfamily.</text>
</comment>
<evidence type="ECO:0000256" key="4">
    <source>
        <dbReference type="ARBA" id="ARBA00019713"/>
    </source>
</evidence>
<dbReference type="PROSITE" id="PS51186">
    <property type="entry name" value="GNAT"/>
    <property type="match status" value="1"/>
</dbReference>
<dbReference type="STRING" id="669874.A0A1E4TTL3"/>
<gene>
    <name evidence="18" type="ORF">PACTADRAFT_43746</name>
</gene>
<dbReference type="GO" id="GO:0005829">
    <property type="term" value="C:cytosol"/>
    <property type="evidence" value="ECO:0007669"/>
    <property type="project" value="EnsemblFungi"/>
</dbReference>
<evidence type="ECO:0000259" key="16">
    <source>
        <dbReference type="PROSITE" id="PS50014"/>
    </source>
</evidence>
<dbReference type="GO" id="GO:0046695">
    <property type="term" value="C:SLIK (SAGA-like) complex"/>
    <property type="evidence" value="ECO:0007669"/>
    <property type="project" value="EnsemblFungi"/>
</dbReference>
<evidence type="ECO:0000256" key="15">
    <source>
        <dbReference type="SAM" id="MobiDB-lite"/>
    </source>
</evidence>
<dbReference type="InterPro" id="IPR018359">
    <property type="entry name" value="Bromodomain_CS"/>
</dbReference>
<keyword evidence="9" id="KW-0010">Activator</keyword>
<evidence type="ECO:0000256" key="12">
    <source>
        <dbReference type="ARBA" id="ARBA00023315"/>
    </source>
</evidence>
<dbReference type="InterPro" id="IPR037800">
    <property type="entry name" value="GCN5"/>
</dbReference>
<dbReference type="InterPro" id="IPR000182">
    <property type="entry name" value="GNAT_dom"/>
</dbReference>
<dbReference type="GO" id="GO:0140068">
    <property type="term" value="F:histone crotonyltransferase activity"/>
    <property type="evidence" value="ECO:0007669"/>
    <property type="project" value="EnsemblFungi"/>
</dbReference>
<dbReference type="OrthoDB" id="1937912at2759"/>
<dbReference type="Gene3D" id="3.40.630.30">
    <property type="match status" value="1"/>
</dbReference>
<evidence type="ECO:0000256" key="13">
    <source>
        <dbReference type="ARBA" id="ARBA00048017"/>
    </source>
</evidence>
<evidence type="ECO:0000256" key="8">
    <source>
        <dbReference type="ARBA" id="ARBA00023117"/>
    </source>
</evidence>
<keyword evidence="19" id="KW-1185">Reference proteome</keyword>
<dbReference type="Pfam" id="PF00439">
    <property type="entry name" value="Bromodomain"/>
    <property type="match status" value="1"/>
</dbReference>
<dbReference type="EMBL" id="KV454015">
    <property type="protein sequence ID" value="ODV95085.1"/>
    <property type="molecule type" value="Genomic_DNA"/>
</dbReference>
<keyword evidence="6" id="KW-0156">Chromatin regulator</keyword>
<dbReference type="InterPro" id="IPR036427">
    <property type="entry name" value="Bromodomain-like_sf"/>
</dbReference>
<feature type="compositionally biased region" description="Polar residues" evidence="15">
    <location>
        <begin position="1"/>
        <end position="17"/>
    </location>
</feature>
<evidence type="ECO:0000256" key="5">
    <source>
        <dbReference type="ARBA" id="ARBA00022679"/>
    </source>
</evidence>
<dbReference type="GO" id="GO:0043992">
    <property type="term" value="F:histone H3K9 acetyltransferase activity"/>
    <property type="evidence" value="ECO:0007669"/>
    <property type="project" value="EnsemblFungi"/>
</dbReference>
<keyword evidence="12" id="KW-0012">Acyltransferase</keyword>
<name>A0A1E4TTL3_PACTA</name>
<keyword evidence="11" id="KW-0539">Nucleus</keyword>
<comment type="catalytic activity">
    <reaction evidence="13">
        <text>L-lysyl-[protein] + acetyl-CoA = N(6)-acetyl-L-lysyl-[protein] + CoA + H(+)</text>
        <dbReference type="Rhea" id="RHEA:45948"/>
        <dbReference type="Rhea" id="RHEA-COMP:9752"/>
        <dbReference type="Rhea" id="RHEA-COMP:10731"/>
        <dbReference type="ChEBI" id="CHEBI:15378"/>
        <dbReference type="ChEBI" id="CHEBI:29969"/>
        <dbReference type="ChEBI" id="CHEBI:57287"/>
        <dbReference type="ChEBI" id="CHEBI:57288"/>
        <dbReference type="ChEBI" id="CHEBI:61930"/>
        <dbReference type="EC" id="2.3.1.48"/>
    </reaction>
</comment>
<dbReference type="GO" id="GO:0043993">
    <property type="term" value="F:histone H3K18 acetyltransferase activity"/>
    <property type="evidence" value="ECO:0007669"/>
    <property type="project" value="EnsemblFungi"/>
</dbReference>
<evidence type="ECO:0000256" key="6">
    <source>
        <dbReference type="ARBA" id="ARBA00022853"/>
    </source>
</evidence>
<dbReference type="GO" id="GO:0036408">
    <property type="term" value="F:histone H3K14 acetyltransferase activity"/>
    <property type="evidence" value="ECO:0007669"/>
    <property type="project" value="EnsemblFungi"/>
</dbReference>
<dbReference type="GO" id="GO:0005634">
    <property type="term" value="C:nucleus"/>
    <property type="evidence" value="ECO:0007669"/>
    <property type="project" value="UniProtKB-SubCell"/>
</dbReference>
<dbReference type="PRINTS" id="PR00503">
    <property type="entry name" value="BROMODOMAIN"/>
</dbReference>
<organism evidence="18 19">
    <name type="scientific">Pachysolen tannophilus NRRL Y-2460</name>
    <dbReference type="NCBI Taxonomy" id="669874"/>
    <lineage>
        <taxon>Eukaryota</taxon>
        <taxon>Fungi</taxon>
        <taxon>Dikarya</taxon>
        <taxon>Ascomycota</taxon>
        <taxon>Saccharomycotina</taxon>
        <taxon>Pichiomycetes</taxon>
        <taxon>Pachysolenaceae</taxon>
        <taxon>Pachysolen</taxon>
    </lineage>
</organism>
<dbReference type="PANTHER" id="PTHR45750">
    <property type="entry name" value="GH11602P"/>
    <property type="match status" value="1"/>
</dbReference>
<evidence type="ECO:0000313" key="18">
    <source>
        <dbReference type="EMBL" id="ODV95085.1"/>
    </source>
</evidence>
<feature type="domain" description="Bromo" evidence="16">
    <location>
        <begin position="369"/>
        <end position="439"/>
    </location>
</feature>
<dbReference type="SMART" id="SM00297">
    <property type="entry name" value="BROMO"/>
    <property type="match status" value="1"/>
</dbReference>
<evidence type="ECO:0000256" key="10">
    <source>
        <dbReference type="ARBA" id="ARBA00023163"/>
    </source>
</evidence>
<keyword evidence="10" id="KW-0804">Transcription</keyword>
<evidence type="ECO:0000256" key="11">
    <source>
        <dbReference type="ARBA" id="ARBA00023242"/>
    </source>
</evidence>
<feature type="compositionally biased region" description="Acidic residues" evidence="15">
    <location>
        <begin position="43"/>
        <end position="94"/>
    </location>
</feature>
<dbReference type="GO" id="GO:0045815">
    <property type="term" value="P:transcription initiation-coupled chromatin remodeling"/>
    <property type="evidence" value="ECO:0007669"/>
    <property type="project" value="EnsemblFungi"/>
</dbReference>
<dbReference type="GO" id="GO:0000775">
    <property type="term" value="C:chromosome, centromeric region"/>
    <property type="evidence" value="ECO:0007669"/>
    <property type="project" value="EnsemblFungi"/>
</dbReference>
<dbReference type="GO" id="GO:0140129">
    <property type="term" value="F:histone H3K56ac reader activity"/>
    <property type="evidence" value="ECO:0007669"/>
    <property type="project" value="EnsemblFungi"/>
</dbReference>
<dbReference type="Pfam" id="PF00583">
    <property type="entry name" value="Acetyltransf_1"/>
    <property type="match status" value="1"/>
</dbReference>
<dbReference type="GO" id="GO:0140671">
    <property type="term" value="C:ADA complex"/>
    <property type="evidence" value="ECO:0007669"/>
    <property type="project" value="EnsemblFungi"/>
</dbReference>
<evidence type="ECO:0000256" key="1">
    <source>
        <dbReference type="ARBA" id="ARBA00004123"/>
    </source>
</evidence>
<comment type="subcellular location">
    <subcellularLocation>
        <location evidence="1">Nucleus</location>
    </subcellularLocation>
</comment>
<dbReference type="Gene3D" id="1.20.920.10">
    <property type="entry name" value="Bromodomain-like"/>
    <property type="match status" value="1"/>
</dbReference>
<dbReference type="PROSITE" id="PS00633">
    <property type="entry name" value="BROMODOMAIN_1"/>
    <property type="match status" value="1"/>
</dbReference>
<evidence type="ECO:0000256" key="7">
    <source>
        <dbReference type="ARBA" id="ARBA00023015"/>
    </source>
</evidence>
<dbReference type="SUPFAM" id="SSF47370">
    <property type="entry name" value="Bromodomain"/>
    <property type="match status" value="1"/>
</dbReference>
<keyword evidence="5" id="KW-0808">Transferase</keyword>
<evidence type="ECO:0000256" key="3">
    <source>
        <dbReference type="ARBA" id="ARBA00013184"/>
    </source>
</evidence>
<dbReference type="FunFam" id="1.20.920.10:FF:000046">
    <property type="entry name" value="Histone acetyltransferase GCN5"/>
    <property type="match status" value="1"/>
</dbReference>
<dbReference type="SUPFAM" id="SSF55729">
    <property type="entry name" value="Acyl-CoA N-acyltransferases (Nat)"/>
    <property type="match status" value="1"/>
</dbReference>
<dbReference type="GO" id="GO:0000124">
    <property type="term" value="C:SAGA complex"/>
    <property type="evidence" value="ECO:0007669"/>
    <property type="project" value="EnsemblFungi"/>
</dbReference>
<dbReference type="InterPro" id="IPR016181">
    <property type="entry name" value="Acyl_CoA_acyltransferase"/>
</dbReference>
<evidence type="ECO:0000259" key="17">
    <source>
        <dbReference type="PROSITE" id="PS51186"/>
    </source>
</evidence>
<dbReference type="EC" id="2.3.1.48" evidence="3"/>